<proteinExistence type="predicted"/>
<dbReference type="Gene3D" id="1.20.1250.20">
    <property type="entry name" value="MFS general substrate transporter like domains"/>
    <property type="match status" value="1"/>
</dbReference>
<keyword evidence="1" id="KW-1133">Transmembrane helix</keyword>
<protein>
    <recommendedName>
        <fullName evidence="3">Major facilitator superfamily (MFS) profile domain-containing protein</fullName>
    </recommendedName>
</protein>
<feature type="transmembrane region" description="Helical" evidence="1">
    <location>
        <begin position="6"/>
        <end position="26"/>
    </location>
</feature>
<comment type="caution">
    <text evidence="2">The sequence shown here is derived from an EMBL/GenBank/DDBJ whole genome shotgun (WGS) entry which is preliminary data.</text>
</comment>
<sequence>SRSFISYILFLQPLVAACFFPAGFAAMSLMVPAQLRNIAVSLIIPLTIVVGGGLAPVFIGFISDMGSFGFAFIICGGLITAGSFFTGVLKFYDQQS</sequence>
<keyword evidence="1" id="KW-0472">Membrane</keyword>
<evidence type="ECO:0008006" key="3">
    <source>
        <dbReference type="Google" id="ProtNLM"/>
    </source>
</evidence>
<evidence type="ECO:0000256" key="1">
    <source>
        <dbReference type="SAM" id="Phobius"/>
    </source>
</evidence>
<feature type="transmembrane region" description="Helical" evidence="1">
    <location>
        <begin position="38"/>
        <end position="62"/>
    </location>
</feature>
<feature type="non-terminal residue" evidence="2">
    <location>
        <position position="1"/>
    </location>
</feature>
<dbReference type="EMBL" id="BARS01049568">
    <property type="protein sequence ID" value="GAG34421.1"/>
    <property type="molecule type" value="Genomic_DNA"/>
</dbReference>
<dbReference type="AlphaFoldDB" id="X0YC63"/>
<evidence type="ECO:0000313" key="2">
    <source>
        <dbReference type="EMBL" id="GAG34421.1"/>
    </source>
</evidence>
<reference evidence="2" key="1">
    <citation type="journal article" date="2014" name="Front. Microbiol.">
        <title>High frequency of phylogenetically diverse reductive dehalogenase-homologous genes in deep subseafloor sedimentary metagenomes.</title>
        <authorList>
            <person name="Kawai M."/>
            <person name="Futagami T."/>
            <person name="Toyoda A."/>
            <person name="Takaki Y."/>
            <person name="Nishi S."/>
            <person name="Hori S."/>
            <person name="Arai W."/>
            <person name="Tsubouchi T."/>
            <person name="Morono Y."/>
            <person name="Uchiyama I."/>
            <person name="Ito T."/>
            <person name="Fujiyama A."/>
            <person name="Inagaki F."/>
            <person name="Takami H."/>
        </authorList>
    </citation>
    <scope>NUCLEOTIDE SEQUENCE</scope>
    <source>
        <strain evidence="2">Expedition CK06-06</strain>
    </source>
</reference>
<keyword evidence="1" id="KW-0812">Transmembrane</keyword>
<gene>
    <name evidence="2" type="ORF">S01H1_74132</name>
</gene>
<dbReference type="SUPFAM" id="SSF103473">
    <property type="entry name" value="MFS general substrate transporter"/>
    <property type="match status" value="1"/>
</dbReference>
<accession>X0YC63</accession>
<organism evidence="2">
    <name type="scientific">marine sediment metagenome</name>
    <dbReference type="NCBI Taxonomy" id="412755"/>
    <lineage>
        <taxon>unclassified sequences</taxon>
        <taxon>metagenomes</taxon>
        <taxon>ecological metagenomes</taxon>
    </lineage>
</organism>
<name>X0YC63_9ZZZZ</name>
<feature type="transmembrane region" description="Helical" evidence="1">
    <location>
        <begin position="68"/>
        <end position="92"/>
    </location>
</feature>
<dbReference type="InterPro" id="IPR036259">
    <property type="entry name" value="MFS_trans_sf"/>
</dbReference>